<dbReference type="GO" id="GO:0005886">
    <property type="term" value="C:plasma membrane"/>
    <property type="evidence" value="ECO:0007669"/>
    <property type="project" value="UniProtKB-SubCell"/>
</dbReference>
<evidence type="ECO:0000256" key="4">
    <source>
        <dbReference type="ARBA" id="ARBA00022737"/>
    </source>
</evidence>
<dbReference type="EMBL" id="QPJT01000032">
    <property type="protein sequence ID" value="RCX09919.1"/>
    <property type="molecule type" value="Genomic_DNA"/>
</dbReference>
<evidence type="ECO:0000256" key="6">
    <source>
        <dbReference type="ARBA" id="ARBA00022840"/>
    </source>
</evidence>
<evidence type="ECO:0000259" key="9">
    <source>
        <dbReference type="PROSITE" id="PS50893"/>
    </source>
</evidence>
<dbReference type="Pfam" id="PF00005">
    <property type="entry name" value="ABC_tran"/>
    <property type="match status" value="2"/>
</dbReference>
<dbReference type="SMART" id="SM00382">
    <property type="entry name" value="AAA"/>
    <property type="match status" value="2"/>
</dbReference>
<dbReference type="PANTHER" id="PTHR43790:SF9">
    <property type="entry name" value="GALACTOFURANOSE TRANSPORTER ATP-BINDING PROTEIN YTFR"/>
    <property type="match status" value="1"/>
</dbReference>
<dbReference type="GO" id="GO:0005524">
    <property type="term" value="F:ATP binding"/>
    <property type="evidence" value="ECO:0007669"/>
    <property type="project" value="UniProtKB-KW"/>
</dbReference>
<dbReference type="CDD" id="cd03216">
    <property type="entry name" value="ABC_Carb_Monos_I"/>
    <property type="match status" value="1"/>
</dbReference>
<comment type="subcellular location">
    <subcellularLocation>
        <location evidence="1">Cell membrane</location>
        <topology evidence="1">Peripheral membrane protein</topology>
    </subcellularLocation>
</comment>
<dbReference type="RefSeq" id="WP_114299668.1">
    <property type="nucleotide sequence ID" value="NZ_QPJT01000032.1"/>
</dbReference>
<dbReference type="InterPro" id="IPR003439">
    <property type="entry name" value="ABC_transporter-like_ATP-bd"/>
</dbReference>
<dbReference type="AlphaFoldDB" id="A0A369AKI4"/>
<keyword evidence="5" id="KW-0547">Nucleotide-binding</keyword>
<keyword evidence="6 10" id="KW-0067">ATP-binding</keyword>
<dbReference type="PROSITE" id="PS50893">
    <property type="entry name" value="ABC_TRANSPORTER_2"/>
    <property type="match status" value="2"/>
</dbReference>
<dbReference type="InterPro" id="IPR050107">
    <property type="entry name" value="ABC_carbohydrate_import_ATPase"/>
</dbReference>
<keyword evidence="2" id="KW-0813">Transport</keyword>
<comment type="caution">
    <text evidence="10">The sequence shown here is derived from an EMBL/GenBank/DDBJ whole genome shotgun (WGS) entry which is preliminary data.</text>
</comment>
<keyword evidence="8" id="KW-0472">Membrane</keyword>
<dbReference type="PROSITE" id="PS00211">
    <property type="entry name" value="ABC_TRANSPORTER_1"/>
    <property type="match status" value="1"/>
</dbReference>
<evidence type="ECO:0000256" key="7">
    <source>
        <dbReference type="ARBA" id="ARBA00022967"/>
    </source>
</evidence>
<accession>A0A369AKI4</accession>
<evidence type="ECO:0000313" key="10">
    <source>
        <dbReference type="EMBL" id="RCX09919.1"/>
    </source>
</evidence>
<dbReference type="InterPro" id="IPR027417">
    <property type="entry name" value="P-loop_NTPase"/>
</dbReference>
<keyword evidence="3" id="KW-1003">Cell membrane</keyword>
<dbReference type="FunFam" id="3.40.50.300:FF:000127">
    <property type="entry name" value="Ribose import ATP-binding protein RbsA"/>
    <property type="match status" value="1"/>
</dbReference>
<name>A0A369AKI4_9FIRM</name>
<keyword evidence="11" id="KW-1185">Reference proteome</keyword>
<evidence type="ECO:0000256" key="8">
    <source>
        <dbReference type="ARBA" id="ARBA00023136"/>
    </source>
</evidence>
<proteinExistence type="predicted"/>
<dbReference type="Gene3D" id="3.40.50.300">
    <property type="entry name" value="P-loop containing nucleotide triphosphate hydrolases"/>
    <property type="match status" value="2"/>
</dbReference>
<keyword evidence="7" id="KW-1278">Translocase</keyword>
<dbReference type="CDD" id="cd03215">
    <property type="entry name" value="ABC_Carb_Monos_II"/>
    <property type="match status" value="1"/>
</dbReference>
<dbReference type="InterPro" id="IPR017871">
    <property type="entry name" value="ABC_transporter-like_CS"/>
</dbReference>
<evidence type="ECO:0000313" key="11">
    <source>
        <dbReference type="Proteomes" id="UP000253034"/>
    </source>
</evidence>
<dbReference type="Proteomes" id="UP000253034">
    <property type="component" value="Unassembled WGS sequence"/>
</dbReference>
<reference evidence="10 11" key="1">
    <citation type="submission" date="2018-07" db="EMBL/GenBank/DDBJ databases">
        <title>Genomic Encyclopedia of Type Strains, Phase IV (KMG-IV): sequencing the most valuable type-strain genomes for metagenomic binning, comparative biology and taxonomic classification.</title>
        <authorList>
            <person name="Goeker M."/>
        </authorList>
    </citation>
    <scope>NUCLEOTIDE SEQUENCE [LARGE SCALE GENOMIC DNA]</scope>
    <source>
        <strain evidence="10 11">DSM 27016</strain>
    </source>
</reference>
<evidence type="ECO:0000256" key="5">
    <source>
        <dbReference type="ARBA" id="ARBA00022741"/>
    </source>
</evidence>
<feature type="domain" description="ABC transporter" evidence="9">
    <location>
        <begin position="251"/>
        <end position="489"/>
    </location>
</feature>
<dbReference type="GO" id="GO:0016887">
    <property type="term" value="F:ATP hydrolysis activity"/>
    <property type="evidence" value="ECO:0007669"/>
    <property type="project" value="InterPro"/>
</dbReference>
<gene>
    <name evidence="10" type="ORF">DFR58_13213</name>
</gene>
<evidence type="ECO:0000256" key="2">
    <source>
        <dbReference type="ARBA" id="ARBA00022448"/>
    </source>
</evidence>
<feature type="domain" description="ABC transporter" evidence="9">
    <location>
        <begin position="6"/>
        <end position="241"/>
    </location>
</feature>
<protein>
    <submittedName>
        <fullName evidence="10">Monosaccharide ABC transporter ATP-binding protein (CUT2 family)</fullName>
    </submittedName>
</protein>
<evidence type="ECO:0000256" key="3">
    <source>
        <dbReference type="ARBA" id="ARBA00022475"/>
    </source>
</evidence>
<sequence>MDNTVLKLSNITKTYPGVVALNDVSIEFKTGEIHAIMGENGAGKSTLIKVIAGAITPDSGEIIINGKTYRQMTPQEAISNGVSVIYQEFNLFESLTAAENIFIGEKISDKKLVDFKEMNQKAKKIFDKFNVKINPKAQVQSLSPAYKQIVEISKAINKNAKILIMDEPTAPLTMAEVEELFKIVNELKQNGITIIYISHRLDEIFTIADRVSIMRDGKYITTRNIEDTSRKDLISLMVGRELKNSYPQPEVEPSDIALEVKNISGNGIKNANFNVKKGEILGMAGLVGAGRTELMRVLFGADKMESGEILIKGKPVRIKSPAEALELGLGLIPEDRKHHGAFLQNSIEWNICISNIKKISKSGIVNRKSEKDQAKYYCDSLRIKTPSQEQKVLNLSGGNQQKVVLAKVMAANTDILIFDEPTRGIDVGAREEIYHLMRDLANEGKAIIMVSSDMEELLGMSDRIIVMAEGIIKGELTKTDFSQQLILEMASGE</sequence>
<evidence type="ECO:0000256" key="1">
    <source>
        <dbReference type="ARBA" id="ARBA00004202"/>
    </source>
</evidence>
<dbReference type="InterPro" id="IPR003593">
    <property type="entry name" value="AAA+_ATPase"/>
</dbReference>
<dbReference type="OrthoDB" id="9771863at2"/>
<dbReference type="PANTHER" id="PTHR43790">
    <property type="entry name" value="CARBOHYDRATE TRANSPORT ATP-BINDING PROTEIN MG119-RELATED"/>
    <property type="match status" value="1"/>
</dbReference>
<keyword evidence="4" id="KW-0677">Repeat</keyword>
<organism evidence="10 11">
    <name type="scientific">Anaerobacterium chartisolvens</name>
    <dbReference type="NCBI Taxonomy" id="1297424"/>
    <lineage>
        <taxon>Bacteria</taxon>
        <taxon>Bacillati</taxon>
        <taxon>Bacillota</taxon>
        <taxon>Clostridia</taxon>
        <taxon>Eubacteriales</taxon>
        <taxon>Oscillospiraceae</taxon>
        <taxon>Anaerobacterium</taxon>
    </lineage>
</organism>
<dbReference type="SUPFAM" id="SSF52540">
    <property type="entry name" value="P-loop containing nucleoside triphosphate hydrolases"/>
    <property type="match status" value="2"/>
</dbReference>